<comment type="caution">
    <text evidence="2">The sequence shown here is derived from an EMBL/GenBank/DDBJ whole genome shotgun (WGS) entry which is preliminary data.</text>
</comment>
<keyword evidence="1" id="KW-1133">Transmembrane helix</keyword>
<feature type="transmembrane region" description="Helical" evidence="1">
    <location>
        <begin position="14"/>
        <end position="33"/>
    </location>
</feature>
<keyword evidence="1" id="KW-0812">Transmembrane</keyword>
<keyword evidence="3" id="KW-1185">Reference proteome</keyword>
<dbReference type="AlphaFoldDB" id="A0AAE0P2D0"/>
<keyword evidence="1" id="KW-0472">Membrane</keyword>
<sequence length="118" mass="13564">MISSLWLFLSHEAANVWLTGGCCFYLHFFAGSFGREGLAGWERLGVCFGFSFCCCGSFSLFFYIPRFHVTLLSLFSHHSSLLVTRLRPYSPFNFFSILSFTRNILMLSYTKIPLNVME</sequence>
<evidence type="ECO:0000256" key="1">
    <source>
        <dbReference type="SAM" id="Phobius"/>
    </source>
</evidence>
<organism evidence="2 3">
    <name type="scientific">Sordaria brevicollis</name>
    <dbReference type="NCBI Taxonomy" id="83679"/>
    <lineage>
        <taxon>Eukaryota</taxon>
        <taxon>Fungi</taxon>
        <taxon>Dikarya</taxon>
        <taxon>Ascomycota</taxon>
        <taxon>Pezizomycotina</taxon>
        <taxon>Sordariomycetes</taxon>
        <taxon>Sordariomycetidae</taxon>
        <taxon>Sordariales</taxon>
        <taxon>Sordariaceae</taxon>
        <taxon>Sordaria</taxon>
    </lineage>
</organism>
<proteinExistence type="predicted"/>
<reference evidence="2" key="1">
    <citation type="journal article" date="2023" name="Mol. Phylogenet. Evol.">
        <title>Genome-scale phylogeny and comparative genomics of the fungal order Sordariales.</title>
        <authorList>
            <person name="Hensen N."/>
            <person name="Bonometti L."/>
            <person name="Westerberg I."/>
            <person name="Brannstrom I.O."/>
            <person name="Guillou S."/>
            <person name="Cros-Aarteil S."/>
            <person name="Calhoun S."/>
            <person name="Haridas S."/>
            <person name="Kuo A."/>
            <person name="Mondo S."/>
            <person name="Pangilinan J."/>
            <person name="Riley R."/>
            <person name="LaButti K."/>
            <person name="Andreopoulos B."/>
            <person name="Lipzen A."/>
            <person name="Chen C."/>
            <person name="Yan M."/>
            <person name="Daum C."/>
            <person name="Ng V."/>
            <person name="Clum A."/>
            <person name="Steindorff A."/>
            <person name="Ohm R.A."/>
            <person name="Martin F."/>
            <person name="Silar P."/>
            <person name="Natvig D.O."/>
            <person name="Lalanne C."/>
            <person name="Gautier V."/>
            <person name="Ament-Velasquez S.L."/>
            <person name="Kruys A."/>
            <person name="Hutchinson M.I."/>
            <person name="Powell A.J."/>
            <person name="Barry K."/>
            <person name="Miller A.N."/>
            <person name="Grigoriev I.V."/>
            <person name="Debuchy R."/>
            <person name="Gladieux P."/>
            <person name="Hiltunen Thoren M."/>
            <person name="Johannesson H."/>
        </authorList>
    </citation>
    <scope>NUCLEOTIDE SEQUENCE</scope>
    <source>
        <strain evidence="2">FGSC 1904</strain>
    </source>
</reference>
<dbReference type="EMBL" id="JAUTDP010000012">
    <property type="protein sequence ID" value="KAK3392056.1"/>
    <property type="molecule type" value="Genomic_DNA"/>
</dbReference>
<gene>
    <name evidence="2" type="ORF">B0T20DRAFT_72589</name>
</gene>
<evidence type="ECO:0000313" key="3">
    <source>
        <dbReference type="Proteomes" id="UP001281003"/>
    </source>
</evidence>
<evidence type="ECO:0000313" key="2">
    <source>
        <dbReference type="EMBL" id="KAK3392056.1"/>
    </source>
</evidence>
<name>A0AAE0P2D0_SORBR</name>
<protein>
    <submittedName>
        <fullName evidence="2">Uncharacterized protein</fullName>
    </submittedName>
</protein>
<dbReference type="Proteomes" id="UP001281003">
    <property type="component" value="Unassembled WGS sequence"/>
</dbReference>
<reference evidence="2" key="2">
    <citation type="submission" date="2023-07" db="EMBL/GenBank/DDBJ databases">
        <authorList>
            <consortium name="Lawrence Berkeley National Laboratory"/>
            <person name="Haridas S."/>
            <person name="Hensen N."/>
            <person name="Bonometti L."/>
            <person name="Westerberg I."/>
            <person name="Brannstrom I.O."/>
            <person name="Guillou S."/>
            <person name="Cros-Aarteil S."/>
            <person name="Calhoun S."/>
            <person name="Kuo A."/>
            <person name="Mondo S."/>
            <person name="Pangilinan J."/>
            <person name="Riley R."/>
            <person name="LaButti K."/>
            <person name="Andreopoulos B."/>
            <person name="Lipzen A."/>
            <person name="Chen C."/>
            <person name="Yanf M."/>
            <person name="Daum C."/>
            <person name="Ng V."/>
            <person name="Clum A."/>
            <person name="Steindorff A."/>
            <person name="Ohm R."/>
            <person name="Martin F."/>
            <person name="Silar P."/>
            <person name="Natvig D."/>
            <person name="Lalanne C."/>
            <person name="Gautier V."/>
            <person name="Ament-velasquez S.L."/>
            <person name="Kruys A."/>
            <person name="Hutchinson M.I."/>
            <person name="Powell A.J."/>
            <person name="Barry K."/>
            <person name="Miller A.N."/>
            <person name="Grigoriev I.V."/>
            <person name="Debuchy R."/>
            <person name="Gladieux P."/>
            <person name="Thoren M.H."/>
            <person name="Johannesson H."/>
        </authorList>
    </citation>
    <scope>NUCLEOTIDE SEQUENCE</scope>
    <source>
        <strain evidence="2">FGSC 1904</strain>
    </source>
</reference>
<accession>A0AAE0P2D0</accession>
<feature type="transmembrane region" description="Helical" evidence="1">
    <location>
        <begin position="45"/>
        <end position="64"/>
    </location>
</feature>